<dbReference type="Pfam" id="PF07714">
    <property type="entry name" value="PK_Tyr_Ser-Thr"/>
    <property type="match status" value="1"/>
</dbReference>
<dbReference type="Gene3D" id="3.30.200.20">
    <property type="entry name" value="Phosphorylase Kinase, domain 1"/>
    <property type="match status" value="1"/>
</dbReference>
<organism evidence="20 21">
    <name type="scientific">Saponaria officinalis</name>
    <name type="common">Common soapwort</name>
    <name type="synonym">Lychnis saponaria</name>
    <dbReference type="NCBI Taxonomy" id="3572"/>
    <lineage>
        <taxon>Eukaryota</taxon>
        <taxon>Viridiplantae</taxon>
        <taxon>Streptophyta</taxon>
        <taxon>Embryophyta</taxon>
        <taxon>Tracheophyta</taxon>
        <taxon>Spermatophyta</taxon>
        <taxon>Magnoliopsida</taxon>
        <taxon>eudicotyledons</taxon>
        <taxon>Gunneridae</taxon>
        <taxon>Pentapetalae</taxon>
        <taxon>Caryophyllales</taxon>
        <taxon>Caryophyllaceae</taxon>
        <taxon>Caryophylleae</taxon>
        <taxon>Saponaria</taxon>
    </lineage>
</organism>
<dbReference type="GO" id="GO:0016020">
    <property type="term" value="C:membrane"/>
    <property type="evidence" value="ECO:0007669"/>
    <property type="project" value="UniProtKB-SubCell"/>
</dbReference>
<dbReference type="GO" id="GO:0004674">
    <property type="term" value="F:protein serine/threonine kinase activity"/>
    <property type="evidence" value="ECO:0007669"/>
    <property type="project" value="UniProtKB-KW"/>
</dbReference>
<dbReference type="InterPro" id="IPR017441">
    <property type="entry name" value="Protein_kinase_ATP_BS"/>
</dbReference>
<dbReference type="PROSITE" id="PS00108">
    <property type="entry name" value="PROTEIN_KINASE_ST"/>
    <property type="match status" value="1"/>
</dbReference>
<evidence type="ECO:0000256" key="3">
    <source>
        <dbReference type="ARBA" id="ARBA00022614"/>
    </source>
</evidence>
<evidence type="ECO:0000256" key="10">
    <source>
        <dbReference type="ARBA" id="ARBA00022840"/>
    </source>
</evidence>
<dbReference type="SUPFAM" id="SSF56112">
    <property type="entry name" value="Protein kinase-like (PK-like)"/>
    <property type="match status" value="1"/>
</dbReference>
<dbReference type="EMBL" id="JBDFQZ010000001">
    <property type="protein sequence ID" value="KAK9757343.1"/>
    <property type="molecule type" value="Genomic_DNA"/>
</dbReference>
<keyword evidence="6" id="KW-0732">Signal</keyword>
<keyword evidence="8 15" id="KW-0547">Nucleotide-binding</keyword>
<dbReference type="FunFam" id="1.10.510.10:FF:000388">
    <property type="entry name" value="Leucine-rich repeat receptor-like tyrosine-protein kinase PXC3"/>
    <property type="match status" value="1"/>
</dbReference>
<proteinExistence type="inferred from homology"/>
<evidence type="ECO:0000256" key="2">
    <source>
        <dbReference type="ARBA" id="ARBA00022527"/>
    </source>
</evidence>
<feature type="transmembrane region" description="Helical" evidence="18">
    <location>
        <begin position="6"/>
        <end position="29"/>
    </location>
</feature>
<evidence type="ECO:0000256" key="12">
    <source>
        <dbReference type="ARBA" id="ARBA00023136"/>
    </source>
</evidence>
<accession>A0AAW1NFQ0</accession>
<keyword evidence="7" id="KW-0677">Repeat</keyword>
<dbReference type="GO" id="GO:0005524">
    <property type="term" value="F:ATP binding"/>
    <property type="evidence" value="ECO:0007669"/>
    <property type="project" value="UniProtKB-UniRule"/>
</dbReference>
<dbReference type="InterPro" id="IPR008271">
    <property type="entry name" value="Ser/Thr_kinase_AS"/>
</dbReference>
<evidence type="ECO:0000256" key="1">
    <source>
        <dbReference type="ARBA" id="ARBA00004479"/>
    </source>
</evidence>
<evidence type="ECO:0000256" key="15">
    <source>
        <dbReference type="PROSITE-ProRule" id="PRU10141"/>
    </source>
</evidence>
<gene>
    <name evidence="20" type="ORF">RND81_01G156200</name>
</gene>
<keyword evidence="11 18" id="KW-1133">Transmembrane helix</keyword>
<evidence type="ECO:0000256" key="4">
    <source>
        <dbReference type="ARBA" id="ARBA00022679"/>
    </source>
</evidence>
<feature type="domain" description="Protein kinase" evidence="19">
    <location>
        <begin position="91"/>
        <end position="376"/>
    </location>
</feature>
<dbReference type="AlphaFoldDB" id="A0AAW1NFQ0"/>
<evidence type="ECO:0000256" key="13">
    <source>
        <dbReference type="ARBA" id="ARBA00023170"/>
    </source>
</evidence>
<comment type="caution">
    <text evidence="20">The sequence shown here is derived from an EMBL/GenBank/DDBJ whole genome shotgun (WGS) entry which is preliminary data.</text>
</comment>
<feature type="region of interest" description="Disordered" evidence="17">
    <location>
        <begin position="39"/>
        <end position="58"/>
    </location>
</feature>
<dbReference type="PANTHER" id="PTHR48006">
    <property type="entry name" value="LEUCINE-RICH REPEAT-CONTAINING PROTEIN DDB_G0281931-RELATED"/>
    <property type="match status" value="1"/>
</dbReference>
<sequence>MHQLLQTVLAGIASFIAVSIVFFFIFLFCKCRKKSQPRAQILPQTRPHHPTRRHGATELSSISIPAGESASFDPRLQEVSMAELVYATDNFNPKLIIGDGSFGLVYKAKLTNGVTVALKKLSPDAFQGHREFRAEMETLGKLRHPNIVKMLGYCVSGRDRVLIYEFIEKGSLDEWLQDLPSLPPELSEGYWISPLSWNLRVKIVKGVADGLAFMHELGTPIVHRDIKASNVLLDNNFEAHITDFGLARSIEGSHSHVSTQAAGTVGYMPPEYRNGYTAASVKGDVYSFGVLMFEVATGKRPNWPVREDGKELWMVEWVKKRMSENNHLEVIDSSVSRDSSRDDEVYSYLKIADLCTSHKPKERPLMREVVEMLETMSC</sequence>
<dbReference type="Gene3D" id="1.10.510.10">
    <property type="entry name" value="Transferase(Phosphotransferase) domain 1"/>
    <property type="match status" value="1"/>
</dbReference>
<dbReference type="InterPro" id="IPR051824">
    <property type="entry name" value="LRR_Rcpt-Like_S/T_Kinase"/>
</dbReference>
<keyword evidence="2 16" id="KW-0723">Serine/threonine-protein kinase</keyword>
<keyword evidence="12 18" id="KW-0472">Membrane</keyword>
<evidence type="ECO:0000259" key="19">
    <source>
        <dbReference type="PROSITE" id="PS50011"/>
    </source>
</evidence>
<comment type="subcellular location">
    <subcellularLocation>
        <location evidence="1">Membrane</location>
        <topology evidence="1">Single-pass type I membrane protein</topology>
    </subcellularLocation>
</comment>
<dbReference type="Proteomes" id="UP001443914">
    <property type="component" value="Unassembled WGS sequence"/>
</dbReference>
<keyword evidence="13" id="KW-0675">Receptor</keyword>
<evidence type="ECO:0000256" key="16">
    <source>
        <dbReference type="RuleBase" id="RU000304"/>
    </source>
</evidence>
<evidence type="ECO:0000256" key="18">
    <source>
        <dbReference type="SAM" id="Phobius"/>
    </source>
</evidence>
<keyword evidence="5 18" id="KW-0812">Transmembrane</keyword>
<evidence type="ECO:0000256" key="11">
    <source>
        <dbReference type="ARBA" id="ARBA00022989"/>
    </source>
</evidence>
<dbReference type="InterPro" id="IPR000719">
    <property type="entry name" value="Prot_kinase_dom"/>
</dbReference>
<name>A0AAW1NFQ0_SAPOF</name>
<evidence type="ECO:0000256" key="14">
    <source>
        <dbReference type="ARBA" id="ARBA00023180"/>
    </source>
</evidence>
<keyword evidence="4" id="KW-0808">Transferase</keyword>
<dbReference type="InterPro" id="IPR001245">
    <property type="entry name" value="Ser-Thr/Tyr_kinase_cat_dom"/>
</dbReference>
<keyword evidence="10 15" id="KW-0067">ATP-binding</keyword>
<reference evidence="20 21" key="1">
    <citation type="submission" date="2024-03" db="EMBL/GenBank/DDBJ databases">
        <title>WGS assembly of Saponaria officinalis var. Norfolk2.</title>
        <authorList>
            <person name="Jenkins J."/>
            <person name="Shu S."/>
            <person name="Grimwood J."/>
            <person name="Barry K."/>
            <person name="Goodstein D."/>
            <person name="Schmutz J."/>
            <person name="Leebens-Mack J."/>
            <person name="Osbourn A."/>
        </authorList>
    </citation>
    <scope>NUCLEOTIDE SEQUENCE [LARGE SCALE GENOMIC DNA]</scope>
    <source>
        <strain evidence="21">cv. Norfolk2</strain>
        <strain evidence="20">JIC</strain>
        <tissue evidence="20">Leaf</tissue>
    </source>
</reference>
<dbReference type="EMBL" id="JBDFQZ010000001">
    <property type="protein sequence ID" value="KAK9757342.1"/>
    <property type="molecule type" value="Genomic_DNA"/>
</dbReference>
<keyword evidence="14" id="KW-0325">Glycoprotein</keyword>
<feature type="binding site" evidence="15">
    <location>
        <position position="119"/>
    </location>
    <ligand>
        <name>ATP</name>
        <dbReference type="ChEBI" id="CHEBI:30616"/>
    </ligand>
</feature>
<dbReference type="PROSITE" id="PS00107">
    <property type="entry name" value="PROTEIN_KINASE_ATP"/>
    <property type="match status" value="1"/>
</dbReference>
<dbReference type="PANTHER" id="PTHR48006:SF47">
    <property type="entry name" value="PHYTOSULFOKINE RECEPTOR 2-LIKE"/>
    <property type="match status" value="1"/>
</dbReference>
<comment type="similarity">
    <text evidence="16">Belongs to the protein kinase superfamily.</text>
</comment>
<dbReference type="PROSITE" id="PS50011">
    <property type="entry name" value="PROTEIN_KINASE_DOM"/>
    <property type="match status" value="1"/>
</dbReference>
<evidence type="ECO:0000256" key="6">
    <source>
        <dbReference type="ARBA" id="ARBA00022729"/>
    </source>
</evidence>
<keyword evidence="3" id="KW-0433">Leucine-rich repeat</keyword>
<evidence type="ECO:0000313" key="21">
    <source>
        <dbReference type="Proteomes" id="UP001443914"/>
    </source>
</evidence>
<protein>
    <recommendedName>
        <fullName evidence="19">Protein kinase domain-containing protein</fullName>
    </recommendedName>
</protein>
<keyword evidence="9" id="KW-0418">Kinase</keyword>
<evidence type="ECO:0000313" key="20">
    <source>
        <dbReference type="EMBL" id="KAK9757342.1"/>
    </source>
</evidence>
<dbReference type="InterPro" id="IPR011009">
    <property type="entry name" value="Kinase-like_dom_sf"/>
</dbReference>
<dbReference type="SMART" id="SM00220">
    <property type="entry name" value="S_TKc"/>
    <property type="match status" value="1"/>
</dbReference>
<evidence type="ECO:0000256" key="9">
    <source>
        <dbReference type="ARBA" id="ARBA00022777"/>
    </source>
</evidence>
<keyword evidence="21" id="KW-1185">Reference proteome</keyword>
<evidence type="ECO:0000256" key="7">
    <source>
        <dbReference type="ARBA" id="ARBA00022737"/>
    </source>
</evidence>
<evidence type="ECO:0000256" key="5">
    <source>
        <dbReference type="ARBA" id="ARBA00022692"/>
    </source>
</evidence>
<dbReference type="FunFam" id="3.30.200.20:FF:000745">
    <property type="entry name" value="Phytosulfokine receptor 2"/>
    <property type="match status" value="1"/>
</dbReference>
<evidence type="ECO:0000256" key="17">
    <source>
        <dbReference type="SAM" id="MobiDB-lite"/>
    </source>
</evidence>
<evidence type="ECO:0000256" key="8">
    <source>
        <dbReference type="ARBA" id="ARBA00022741"/>
    </source>
</evidence>